<dbReference type="AlphaFoldDB" id="A0A552WPZ3"/>
<dbReference type="InterPro" id="IPR011010">
    <property type="entry name" value="DNA_brk_join_enz"/>
</dbReference>
<reference evidence="3 4" key="1">
    <citation type="submission" date="2019-07" db="EMBL/GenBank/DDBJ databases">
        <title>Georgenia wutianyii sp. nov. and Georgenia *** sp. nov. isolated from plateau pika (Ochotona curzoniae) in the Qinghai-Tibet plateau of China.</title>
        <authorList>
            <person name="Tian Z."/>
        </authorList>
    </citation>
    <scope>NUCLEOTIDE SEQUENCE [LARGE SCALE GENOMIC DNA]</scope>
    <source>
        <strain evidence="3 4">Z446</strain>
    </source>
</reference>
<keyword evidence="4" id="KW-1185">Reference proteome</keyword>
<dbReference type="GO" id="GO:0003677">
    <property type="term" value="F:DNA binding"/>
    <property type="evidence" value="ECO:0007669"/>
    <property type="project" value="InterPro"/>
</dbReference>
<evidence type="ECO:0000259" key="2">
    <source>
        <dbReference type="PROSITE" id="PS51898"/>
    </source>
</evidence>
<protein>
    <submittedName>
        <fullName evidence="3">Tyrosine-type recombinase/integrase</fullName>
    </submittedName>
</protein>
<gene>
    <name evidence="3" type="ORF">FJ693_12180</name>
</gene>
<dbReference type="Proteomes" id="UP000318693">
    <property type="component" value="Unassembled WGS sequence"/>
</dbReference>
<dbReference type="InterPro" id="IPR002104">
    <property type="entry name" value="Integrase_catalytic"/>
</dbReference>
<sequence>MLGAGADLAHLGLTPHKLRHTAASAAVAAGADVKVIQLLLGHKDATETLNTYGHLWPDRLDEVSQAFEVARAQALATTAHVLHVPKMSTAAS</sequence>
<dbReference type="SUPFAM" id="SSF56349">
    <property type="entry name" value="DNA breaking-rejoining enzymes"/>
    <property type="match status" value="1"/>
</dbReference>
<evidence type="ECO:0000313" key="3">
    <source>
        <dbReference type="EMBL" id="TRW44825.1"/>
    </source>
</evidence>
<dbReference type="Gene3D" id="1.10.443.10">
    <property type="entry name" value="Intergrase catalytic core"/>
    <property type="match status" value="1"/>
</dbReference>
<dbReference type="PROSITE" id="PS51898">
    <property type="entry name" value="TYR_RECOMBINASE"/>
    <property type="match status" value="1"/>
</dbReference>
<name>A0A552WPZ3_9MICO</name>
<comment type="caution">
    <text evidence="3">The sequence shown here is derived from an EMBL/GenBank/DDBJ whole genome shotgun (WGS) entry which is preliminary data.</text>
</comment>
<evidence type="ECO:0000256" key="1">
    <source>
        <dbReference type="ARBA" id="ARBA00023172"/>
    </source>
</evidence>
<dbReference type="Pfam" id="PF00589">
    <property type="entry name" value="Phage_integrase"/>
    <property type="match status" value="1"/>
</dbReference>
<proteinExistence type="predicted"/>
<keyword evidence="1" id="KW-0233">DNA recombination</keyword>
<dbReference type="GO" id="GO:0006310">
    <property type="term" value="P:DNA recombination"/>
    <property type="evidence" value="ECO:0007669"/>
    <property type="project" value="UniProtKB-KW"/>
</dbReference>
<dbReference type="InterPro" id="IPR013762">
    <property type="entry name" value="Integrase-like_cat_sf"/>
</dbReference>
<feature type="domain" description="Tyr recombinase" evidence="2">
    <location>
        <begin position="1"/>
        <end position="65"/>
    </location>
</feature>
<organism evidence="3 4">
    <name type="scientific">Georgenia yuyongxinii</name>
    <dbReference type="NCBI Taxonomy" id="2589797"/>
    <lineage>
        <taxon>Bacteria</taxon>
        <taxon>Bacillati</taxon>
        <taxon>Actinomycetota</taxon>
        <taxon>Actinomycetes</taxon>
        <taxon>Micrococcales</taxon>
        <taxon>Bogoriellaceae</taxon>
        <taxon>Georgenia</taxon>
    </lineage>
</organism>
<dbReference type="GO" id="GO:0015074">
    <property type="term" value="P:DNA integration"/>
    <property type="evidence" value="ECO:0007669"/>
    <property type="project" value="InterPro"/>
</dbReference>
<dbReference type="EMBL" id="VJXR01000035">
    <property type="protein sequence ID" value="TRW44825.1"/>
    <property type="molecule type" value="Genomic_DNA"/>
</dbReference>
<evidence type="ECO:0000313" key="4">
    <source>
        <dbReference type="Proteomes" id="UP000318693"/>
    </source>
</evidence>
<accession>A0A552WPZ3</accession>